<dbReference type="Proteomes" id="UP000316798">
    <property type="component" value="Chromosome"/>
</dbReference>
<dbReference type="GO" id="GO:0005737">
    <property type="term" value="C:cytoplasm"/>
    <property type="evidence" value="ECO:0007669"/>
    <property type="project" value="InterPro"/>
</dbReference>
<comment type="catalytic activity">
    <reaction evidence="1">
        <text>L-glutamyl-[protein] + S-adenosyl-L-methionine = [protein]-L-glutamate 5-O-methyl ester + S-adenosyl-L-homocysteine</text>
        <dbReference type="Rhea" id="RHEA:24452"/>
        <dbReference type="Rhea" id="RHEA-COMP:10208"/>
        <dbReference type="Rhea" id="RHEA-COMP:10311"/>
        <dbReference type="ChEBI" id="CHEBI:29973"/>
        <dbReference type="ChEBI" id="CHEBI:57856"/>
        <dbReference type="ChEBI" id="CHEBI:59789"/>
        <dbReference type="ChEBI" id="CHEBI:82795"/>
        <dbReference type="EC" id="2.1.1.80"/>
    </reaction>
</comment>
<dbReference type="CDD" id="cd16434">
    <property type="entry name" value="CheB-CheR_fusion"/>
    <property type="match status" value="1"/>
</dbReference>
<dbReference type="Pfam" id="PF01739">
    <property type="entry name" value="CheR"/>
    <property type="match status" value="1"/>
</dbReference>
<dbReference type="PROSITE" id="PS50112">
    <property type="entry name" value="PAS"/>
    <property type="match status" value="1"/>
</dbReference>
<evidence type="ECO:0000256" key="4">
    <source>
        <dbReference type="ARBA" id="ARBA00022679"/>
    </source>
</evidence>
<gene>
    <name evidence="12" type="ORF">EUB48_05855</name>
</gene>
<evidence type="ECO:0000256" key="3">
    <source>
        <dbReference type="ARBA" id="ARBA00022603"/>
    </source>
</evidence>
<evidence type="ECO:0000256" key="7">
    <source>
        <dbReference type="SAM" id="MobiDB-lite"/>
    </source>
</evidence>
<dbReference type="OrthoDB" id="9816309at2"/>
<dbReference type="CDD" id="cd02440">
    <property type="entry name" value="AdoMet_MTases"/>
    <property type="match status" value="1"/>
</dbReference>
<dbReference type="RefSeq" id="WP_142818028.1">
    <property type="nucleotide sequence ID" value="NZ_CP035503.1"/>
</dbReference>
<dbReference type="EC" id="2.1.1.80" evidence="2"/>
<dbReference type="SUPFAM" id="SSF55785">
    <property type="entry name" value="PYP-like sensor domain (PAS domain)"/>
    <property type="match status" value="2"/>
</dbReference>
<name>A0A515D8Y5_9BURK</name>
<dbReference type="PROSITE" id="PS50123">
    <property type="entry name" value="CHER"/>
    <property type="match status" value="1"/>
</dbReference>
<keyword evidence="4" id="KW-0808">Transferase</keyword>
<dbReference type="Pfam" id="PF01339">
    <property type="entry name" value="CheB_methylest"/>
    <property type="match status" value="1"/>
</dbReference>
<feature type="active site" evidence="6">
    <location>
        <position position="69"/>
    </location>
</feature>
<dbReference type="InterPro" id="IPR000780">
    <property type="entry name" value="CheR_MeTrfase"/>
</dbReference>
<keyword evidence="3" id="KW-0489">Methyltransferase</keyword>
<organism evidence="12 13">
    <name type="scientific">Rhodoferax sediminis</name>
    <dbReference type="NCBI Taxonomy" id="2509614"/>
    <lineage>
        <taxon>Bacteria</taxon>
        <taxon>Pseudomonadati</taxon>
        <taxon>Pseudomonadota</taxon>
        <taxon>Betaproteobacteria</taxon>
        <taxon>Burkholderiales</taxon>
        <taxon>Comamonadaceae</taxon>
        <taxon>Rhodoferax</taxon>
    </lineage>
</organism>
<evidence type="ECO:0000256" key="6">
    <source>
        <dbReference type="PROSITE-ProRule" id="PRU00050"/>
    </source>
</evidence>
<dbReference type="PROSITE" id="PS50122">
    <property type="entry name" value="CHEB"/>
    <property type="match status" value="1"/>
</dbReference>
<keyword evidence="5" id="KW-0949">S-adenosyl-L-methionine</keyword>
<keyword evidence="6" id="KW-0378">Hydrolase</keyword>
<evidence type="ECO:0000256" key="2">
    <source>
        <dbReference type="ARBA" id="ARBA00012534"/>
    </source>
</evidence>
<dbReference type="Gene3D" id="1.10.155.10">
    <property type="entry name" value="Chemotaxis receptor methyltransferase CheR, N-terminal domain"/>
    <property type="match status" value="1"/>
</dbReference>
<dbReference type="InterPro" id="IPR029063">
    <property type="entry name" value="SAM-dependent_MTases_sf"/>
</dbReference>
<feature type="domain" description="PAS" evidence="8">
    <location>
        <begin position="865"/>
        <end position="936"/>
    </location>
</feature>
<dbReference type="PROSITE" id="PS50113">
    <property type="entry name" value="PAC"/>
    <property type="match status" value="1"/>
</dbReference>
<feature type="compositionally biased region" description="Polar residues" evidence="7">
    <location>
        <begin position="677"/>
        <end position="689"/>
    </location>
</feature>
<evidence type="ECO:0000313" key="13">
    <source>
        <dbReference type="Proteomes" id="UP000316798"/>
    </source>
</evidence>
<dbReference type="EMBL" id="CP035503">
    <property type="protein sequence ID" value="QDL36869.1"/>
    <property type="molecule type" value="Genomic_DNA"/>
</dbReference>
<dbReference type="InterPro" id="IPR000673">
    <property type="entry name" value="Sig_transdc_resp-reg_Me-estase"/>
</dbReference>
<dbReference type="PRINTS" id="PR00996">
    <property type="entry name" value="CHERMTFRASE"/>
</dbReference>
<dbReference type="GO" id="GO:0032259">
    <property type="term" value="P:methylation"/>
    <property type="evidence" value="ECO:0007669"/>
    <property type="project" value="UniProtKB-KW"/>
</dbReference>
<accession>A0A515D8Y5</accession>
<protein>
    <recommendedName>
        <fullName evidence="2">protein-glutamate O-methyltransferase</fullName>
        <ecNumber evidence="2">2.1.1.80</ecNumber>
    </recommendedName>
</protein>
<reference evidence="12 13" key="1">
    <citation type="submission" date="2019-01" db="EMBL/GenBank/DDBJ databases">
        <title>Genomic insights into a novel species Rhodoferax sp.</title>
        <authorList>
            <person name="Jin L."/>
        </authorList>
    </citation>
    <scope>NUCLEOTIDE SEQUENCE [LARGE SCALE GENOMIC DNA]</scope>
    <source>
        <strain evidence="12 13">CHu59-6-5</strain>
    </source>
</reference>
<dbReference type="InterPro" id="IPR022641">
    <property type="entry name" value="CheR_N"/>
</dbReference>
<dbReference type="SUPFAM" id="SSF53335">
    <property type="entry name" value="S-adenosyl-L-methionine-dependent methyltransferases"/>
    <property type="match status" value="1"/>
</dbReference>
<feature type="region of interest" description="Disordered" evidence="7">
    <location>
        <begin position="674"/>
        <end position="712"/>
    </location>
</feature>
<dbReference type="InterPro" id="IPR013767">
    <property type="entry name" value="PAS_fold"/>
</dbReference>
<feature type="domain" description="PAC" evidence="9">
    <location>
        <begin position="814"/>
        <end position="864"/>
    </location>
</feature>
<dbReference type="InterPro" id="IPR000014">
    <property type="entry name" value="PAS"/>
</dbReference>
<dbReference type="GO" id="GO:0006935">
    <property type="term" value="P:chemotaxis"/>
    <property type="evidence" value="ECO:0007669"/>
    <property type="project" value="UniProtKB-UniRule"/>
</dbReference>
<dbReference type="Gene3D" id="3.40.50.150">
    <property type="entry name" value="Vaccinia Virus protein VP39"/>
    <property type="match status" value="1"/>
</dbReference>
<dbReference type="InterPro" id="IPR050903">
    <property type="entry name" value="Bact_Chemotaxis_MeTrfase"/>
</dbReference>
<keyword evidence="13" id="KW-1185">Reference proteome</keyword>
<sequence>MGTKRATPKTHGESRTKVAAASKLDDSQKGGIAFPIVGMGASAGGLEAFEQFFRQVPPDCGLAFVLVQHLDPSHASILNEILQRSTTMPVVEAQDQMKVAPNSVYVIPPNRDLAILHGVLQLSLPEQPRGHRMPIDAFLRSLAEDQGEKAIGIVLSGTGTDGTLGLRAILGAGGMTLVQEPATAKYDGMPSSAIRAGYATQILPVDKMAAALQAGKRTLSICDETPSKPAATGTLNRILMLLRSRSGHDFSGYKKSTIGRRIVRRMAQQNIEDMEIYARYLKEHPAEVKALFKELLINVTSFFRDAEAFAVLKAEILPKLFADKHEGDAFRVWVTGCATGEEAYSIAILLREFMDGTQQEYKVQLYATDLDDDAIAIARAGVYPANIAQDVTPEHLRRFFVKEEDGYRVKKEIREMVVFAVQNVIKDPPFTKLDLLSCRNLMIYLEPELQDRLILAFHYALRPGGVLFLSPSESIGNHSEQFTVLNRKWKLYQAIHDATSVPAMRARGLSWVASSDGKAPEKVTQKSKETNFAEFAKRLLLQSAPASVVTDMKGNILYVHGDTGKYLRPAPGQATLNVIDMAREGLQLELRLAIQAGSRGTPTLSRELPVKSNGDFYLATFNVRPMQDVGNGYLLVSFQDISKAPPAKSKRRQPAPKPGELRRIEELERELAHTRENLQSTVEEQQASNEELKSTNEEMQSTNEELQSTNEELETSKEELQSVNEELVTVNAELQAKIEQLNDMQNDMKNLLDNINVGTVFLNEHLVIRRFTREAARIYRLVAFDVGRPLVDIKSDLEGDDLLDRAQAVLETLVPYEREARTADGTWYLVRIQPYRTLDNVIEGVVLTFTDISKRVAAEAEVREAKKFAEAIVDTVREPLVVLDASLKVISASRPFYRFFRVSPEETVGRVLYALGNNQWDTPSMRELLENILRSSASFDDVEVDAVFQGIGPKKMRLNARRIMGAGDSAMETQPLILVAMEEVIYPQVSTSGNGEQQDGQQVR</sequence>
<feature type="domain" description="CheB-type methylesterase" evidence="10">
    <location>
        <begin position="33"/>
        <end position="214"/>
    </location>
</feature>
<dbReference type="KEGG" id="rhf:EUB48_05855"/>
<evidence type="ECO:0000259" key="9">
    <source>
        <dbReference type="PROSITE" id="PS50113"/>
    </source>
</evidence>
<dbReference type="Pfam" id="PF00989">
    <property type="entry name" value="PAS"/>
    <property type="match status" value="1"/>
</dbReference>
<dbReference type="InterPro" id="IPR036804">
    <property type="entry name" value="CheR_N_sf"/>
</dbReference>
<dbReference type="GO" id="GO:0008983">
    <property type="term" value="F:protein-glutamate O-methyltransferase activity"/>
    <property type="evidence" value="ECO:0007669"/>
    <property type="project" value="UniProtKB-EC"/>
</dbReference>
<dbReference type="SMART" id="SM00091">
    <property type="entry name" value="PAS"/>
    <property type="match status" value="2"/>
</dbReference>
<dbReference type="InterPro" id="IPR035965">
    <property type="entry name" value="PAS-like_dom_sf"/>
</dbReference>
<dbReference type="PANTHER" id="PTHR24422:SF27">
    <property type="entry name" value="PROTEIN-GLUTAMATE O-METHYLTRANSFERASE"/>
    <property type="match status" value="1"/>
</dbReference>
<feature type="active site" evidence="6">
    <location>
        <position position="42"/>
    </location>
</feature>
<keyword evidence="6" id="KW-0145">Chemotaxis</keyword>
<evidence type="ECO:0000259" key="10">
    <source>
        <dbReference type="PROSITE" id="PS50122"/>
    </source>
</evidence>
<feature type="region of interest" description="Disordered" evidence="7">
    <location>
        <begin position="1"/>
        <end position="23"/>
    </location>
</feature>
<proteinExistence type="predicted"/>
<dbReference type="SUPFAM" id="SSF58104">
    <property type="entry name" value="Methyl-accepting chemotaxis protein (MCP) signaling domain"/>
    <property type="match status" value="1"/>
</dbReference>
<dbReference type="GO" id="GO:0000156">
    <property type="term" value="F:phosphorelay response regulator activity"/>
    <property type="evidence" value="ECO:0007669"/>
    <property type="project" value="InterPro"/>
</dbReference>
<evidence type="ECO:0000259" key="11">
    <source>
        <dbReference type="PROSITE" id="PS50123"/>
    </source>
</evidence>
<dbReference type="SUPFAM" id="SSF47757">
    <property type="entry name" value="Chemotaxis receptor methyltransferase CheR, N-terminal domain"/>
    <property type="match status" value="1"/>
</dbReference>
<evidence type="ECO:0000256" key="1">
    <source>
        <dbReference type="ARBA" id="ARBA00001541"/>
    </source>
</evidence>
<feature type="domain" description="CheR-type methyltransferase" evidence="11">
    <location>
        <begin position="235"/>
        <end position="483"/>
    </location>
</feature>
<dbReference type="InterPro" id="IPR035909">
    <property type="entry name" value="CheB_C"/>
</dbReference>
<dbReference type="InterPro" id="IPR000700">
    <property type="entry name" value="PAS-assoc_C"/>
</dbReference>
<feature type="active site" evidence="6">
    <location>
        <position position="161"/>
    </location>
</feature>
<dbReference type="Pfam" id="PF13596">
    <property type="entry name" value="PAS_10"/>
    <property type="match status" value="1"/>
</dbReference>
<dbReference type="SUPFAM" id="SSF52738">
    <property type="entry name" value="Methylesterase CheB, C-terminal domain"/>
    <property type="match status" value="1"/>
</dbReference>
<evidence type="ECO:0000313" key="12">
    <source>
        <dbReference type="EMBL" id="QDL36869.1"/>
    </source>
</evidence>
<evidence type="ECO:0000256" key="5">
    <source>
        <dbReference type="ARBA" id="ARBA00022691"/>
    </source>
</evidence>
<dbReference type="Pfam" id="PF03705">
    <property type="entry name" value="CheR_N"/>
    <property type="match status" value="1"/>
</dbReference>
<dbReference type="Gene3D" id="3.30.450.20">
    <property type="entry name" value="PAS domain"/>
    <property type="match status" value="2"/>
</dbReference>
<dbReference type="InterPro" id="IPR022642">
    <property type="entry name" value="CheR_C"/>
</dbReference>
<dbReference type="SMART" id="SM00138">
    <property type="entry name" value="MeTrc"/>
    <property type="match status" value="1"/>
</dbReference>
<evidence type="ECO:0000259" key="8">
    <source>
        <dbReference type="PROSITE" id="PS50112"/>
    </source>
</evidence>
<dbReference type="GO" id="GO:0008984">
    <property type="term" value="F:protein-glutamate methylesterase activity"/>
    <property type="evidence" value="ECO:0007669"/>
    <property type="project" value="InterPro"/>
</dbReference>
<dbReference type="Gene3D" id="3.40.50.180">
    <property type="entry name" value="Methylesterase CheB, C-terminal domain"/>
    <property type="match status" value="1"/>
</dbReference>
<dbReference type="PANTHER" id="PTHR24422">
    <property type="entry name" value="CHEMOTAXIS PROTEIN METHYLTRANSFERASE"/>
    <property type="match status" value="1"/>
</dbReference>
<feature type="compositionally biased region" description="Polar residues" evidence="7">
    <location>
        <begin position="697"/>
        <end position="710"/>
    </location>
</feature>
<dbReference type="GO" id="GO:0006355">
    <property type="term" value="P:regulation of DNA-templated transcription"/>
    <property type="evidence" value="ECO:0007669"/>
    <property type="project" value="InterPro"/>
</dbReference>
<dbReference type="AlphaFoldDB" id="A0A515D8Y5"/>